<name>F0ZHG4_DICPU</name>
<dbReference type="OrthoDB" id="512473at2759"/>
<dbReference type="GO" id="GO:0005829">
    <property type="term" value="C:cytosol"/>
    <property type="evidence" value="ECO:0007669"/>
    <property type="project" value="EnsemblProtists"/>
</dbReference>
<dbReference type="GO" id="GO:1905345">
    <property type="term" value="P:protein localization to cleavage furrow"/>
    <property type="evidence" value="ECO:0007669"/>
    <property type="project" value="EnsemblProtists"/>
</dbReference>
<evidence type="ECO:0000256" key="5">
    <source>
        <dbReference type="ARBA" id="ARBA00022803"/>
    </source>
</evidence>
<dbReference type="SUPFAM" id="SSF48452">
    <property type="entry name" value="TPR-like"/>
    <property type="match status" value="1"/>
</dbReference>
<comment type="subunit">
    <text evidence="2">Interacts with microtubules.</text>
</comment>
<evidence type="ECO:0000256" key="6">
    <source>
        <dbReference type="ARBA" id="ARBA00023212"/>
    </source>
</evidence>
<evidence type="ECO:0000313" key="11">
    <source>
        <dbReference type="Proteomes" id="UP000001064"/>
    </source>
</evidence>
<dbReference type="VEuPathDB" id="AmoebaDB:DICPUDRAFT_31606"/>
<keyword evidence="3" id="KW-0963">Cytoplasm</keyword>
<dbReference type="eggNOG" id="ENOG502QSJV">
    <property type="taxonomic scope" value="Eukaryota"/>
</dbReference>
<dbReference type="AlphaFoldDB" id="F0ZHG4"/>
<dbReference type="GO" id="GO:0005876">
    <property type="term" value="C:spindle microtubule"/>
    <property type="evidence" value="ECO:0000318"/>
    <property type="project" value="GO_Central"/>
</dbReference>
<feature type="repeat" description="TPR" evidence="9">
    <location>
        <begin position="179"/>
        <end position="212"/>
    </location>
</feature>
<comment type="subcellular location">
    <subcellularLocation>
        <location evidence="1">Cytoplasm</location>
        <location evidence="1">Cytoskeleton</location>
    </subcellularLocation>
</comment>
<dbReference type="KEGG" id="dpp:DICPUDRAFT_31606"/>
<dbReference type="Pfam" id="PF21033">
    <property type="entry name" value="RMD1-3"/>
    <property type="match status" value="1"/>
</dbReference>
<gene>
    <name evidence="10" type="ORF">DICPUDRAFT_31606</name>
</gene>
<evidence type="ECO:0000256" key="3">
    <source>
        <dbReference type="ARBA" id="ARBA00022490"/>
    </source>
</evidence>
<protein>
    <recommendedName>
        <fullName evidence="7">Regulator of microtubule dynamics protein 1</fullName>
    </recommendedName>
    <alternativeName>
        <fullName evidence="8">Protein FAM82B</fullName>
    </alternativeName>
</protein>
<sequence>MSEEIIANVDELHKNGEFAKVFETLTEADKNSPNNVEILWRLSRAYFDKNEETNDKAQKKQFVETSVEYANKAITADPNHWAAHKWVAISLSALGDHVSSKEKIANAFKIKEHAVKADELKPKDPTTLHLLGRWCFSIASIGFIERGIASALFGTPPTSTYDEALKYFLAAYEADPNLIRNAIFIGDSYTQLKNTPKAKEFYKIAASIEPKNEFEKTLVKEAQNKAK</sequence>
<evidence type="ECO:0000256" key="4">
    <source>
        <dbReference type="ARBA" id="ARBA00022737"/>
    </source>
</evidence>
<keyword evidence="6" id="KW-0206">Cytoskeleton</keyword>
<dbReference type="InterPro" id="IPR019734">
    <property type="entry name" value="TPR_rpt"/>
</dbReference>
<dbReference type="Proteomes" id="UP000001064">
    <property type="component" value="Unassembled WGS sequence"/>
</dbReference>
<organism evidence="10 11">
    <name type="scientific">Dictyostelium purpureum</name>
    <name type="common">Slime mold</name>
    <dbReference type="NCBI Taxonomy" id="5786"/>
    <lineage>
        <taxon>Eukaryota</taxon>
        <taxon>Amoebozoa</taxon>
        <taxon>Evosea</taxon>
        <taxon>Eumycetozoa</taxon>
        <taxon>Dictyostelia</taxon>
        <taxon>Dictyosteliales</taxon>
        <taxon>Dictyosteliaceae</taxon>
        <taxon>Dictyostelium</taxon>
    </lineage>
</organism>
<reference evidence="11" key="1">
    <citation type="journal article" date="2011" name="Genome Biol.">
        <title>Comparative genomics of the social amoebae Dictyostelium discoideum and Dictyostelium purpureum.</title>
        <authorList>
            <consortium name="US DOE Joint Genome Institute (JGI-PGF)"/>
            <person name="Sucgang R."/>
            <person name="Kuo A."/>
            <person name="Tian X."/>
            <person name="Salerno W."/>
            <person name="Parikh A."/>
            <person name="Feasley C.L."/>
            <person name="Dalin E."/>
            <person name="Tu H."/>
            <person name="Huang E."/>
            <person name="Barry K."/>
            <person name="Lindquist E."/>
            <person name="Shapiro H."/>
            <person name="Bruce D."/>
            <person name="Schmutz J."/>
            <person name="Salamov A."/>
            <person name="Fey P."/>
            <person name="Gaudet P."/>
            <person name="Anjard C."/>
            <person name="Babu M.M."/>
            <person name="Basu S."/>
            <person name="Bushmanova Y."/>
            <person name="van der Wel H."/>
            <person name="Katoh-Kurasawa M."/>
            <person name="Dinh C."/>
            <person name="Coutinho P.M."/>
            <person name="Saito T."/>
            <person name="Elias M."/>
            <person name="Schaap P."/>
            <person name="Kay R.R."/>
            <person name="Henrissat B."/>
            <person name="Eichinger L."/>
            <person name="Rivero F."/>
            <person name="Putnam N.H."/>
            <person name="West C.M."/>
            <person name="Loomis W.F."/>
            <person name="Chisholm R.L."/>
            <person name="Shaulsky G."/>
            <person name="Strassmann J.E."/>
            <person name="Queller D.C."/>
            <person name="Kuspa A."/>
            <person name="Grigoriev I.V."/>
        </authorList>
    </citation>
    <scope>NUCLEOTIDE SEQUENCE [LARGE SCALE GENOMIC DNA]</scope>
    <source>
        <strain evidence="11">QSDP1</strain>
    </source>
</reference>
<dbReference type="GO" id="GO:0036090">
    <property type="term" value="P:cleavage furrow ingression"/>
    <property type="evidence" value="ECO:0007669"/>
    <property type="project" value="EnsemblProtists"/>
</dbReference>
<proteinExistence type="predicted"/>
<evidence type="ECO:0000256" key="1">
    <source>
        <dbReference type="ARBA" id="ARBA00004245"/>
    </source>
</evidence>
<dbReference type="PANTHER" id="PTHR16056:SF16">
    <property type="entry name" value="REGULATOR OF MICROTUBULE DYNAMICS PROTEIN 1"/>
    <property type="match status" value="1"/>
</dbReference>
<dbReference type="GO" id="GO:0005737">
    <property type="term" value="C:cytoplasm"/>
    <property type="evidence" value="ECO:0000318"/>
    <property type="project" value="GO_Central"/>
</dbReference>
<accession>F0ZHG4</accession>
<dbReference type="GO" id="GO:0005813">
    <property type="term" value="C:centrosome"/>
    <property type="evidence" value="ECO:0007669"/>
    <property type="project" value="EnsemblProtists"/>
</dbReference>
<evidence type="ECO:0000256" key="9">
    <source>
        <dbReference type="PROSITE-ProRule" id="PRU00339"/>
    </source>
</evidence>
<dbReference type="InterPro" id="IPR011990">
    <property type="entry name" value="TPR-like_helical_dom_sf"/>
</dbReference>
<dbReference type="GO" id="GO:0008017">
    <property type="term" value="F:microtubule binding"/>
    <property type="evidence" value="ECO:0000318"/>
    <property type="project" value="GO_Central"/>
</dbReference>
<evidence type="ECO:0000256" key="7">
    <source>
        <dbReference type="ARBA" id="ARBA00039966"/>
    </source>
</evidence>
<dbReference type="GeneID" id="10500279"/>
<dbReference type="GO" id="GO:0097431">
    <property type="term" value="C:mitotic spindle pole"/>
    <property type="evidence" value="ECO:0000318"/>
    <property type="project" value="GO_Central"/>
</dbReference>
<dbReference type="EMBL" id="GL871021">
    <property type="protein sequence ID" value="EGC36611.1"/>
    <property type="molecule type" value="Genomic_DNA"/>
</dbReference>
<evidence type="ECO:0000256" key="2">
    <source>
        <dbReference type="ARBA" id="ARBA00011375"/>
    </source>
</evidence>
<dbReference type="PANTHER" id="PTHR16056">
    <property type="entry name" value="REGULATOR OF MICROTUBULE DYNAMICS PROTEIN"/>
    <property type="match status" value="1"/>
</dbReference>
<dbReference type="FunCoup" id="F0ZHG4">
    <property type="interactions" value="37"/>
</dbReference>
<dbReference type="GO" id="GO:0000281">
    <property type="term" value="P:mitotic cytokinesis"/>
    <property type="evidence" value="ECO:0007669"/>
    <property type="project" value="EnsemblProtists"/>
</dbReference>
<evidence type="ECO:0000313" key="10">
    <source>
        <dbReference type="EMBL" id="EGC36611.1"/>
    </source>
</evidence>
<keyword evidence="11" id="KW-1185">Reference proteome</keyword>
<dbReference type="InParanoid" id="F0ZHG4"/>
<dbReference type="RefSeq" id="XP_003286849.1">
    <property type="nucleotide sequence ID" value="XM_003286801.1"/>
</dbReference>
<keyword evidence="5 9" id="KW-0802">TPR repeat</keyword>
<dbReference type="OMA" id="KDVEILW"/>
<dbReference type="PROSITE" id="PS50005">
    <property type="entry name" value="TPR"/>
    <property type="match status" value="1"/>
</dbReference>
<dbReference type="InterPro" id="IPR049039">
    <property type="entry name" value="RMD1-3_a_helical_rpt"/>
</dbReference>
<evidence type="ECO:0000256" key="8">
    <source>
        <dbReference type="ARBA" id="ARBA00041958"/>
    </source>
</evidence>
<dbReference type="Gene3D" id="1.25.40.10">
    <property type="entry name" value="Tetratricopeptide repeat domain"/>
    <property type="match status" value="1"/>
</dbReference>
<dbReference type="STRING" id="5786.F0ZHG4"/>
<keyword evidence="4" id="KW-0677">Repeat</keyword>